<dbReference type="Proteomes" id="UP000575029">
    <property type="component" value="Unassembled WGS sequence"/>
</dbReference>
<dbReference type="PRINTS" id="PR00023">
    <property type="entry name" value="ZPELLUCIDA"/>
</dbReference>
<dbReference type="PANTHER" id="PTHR11576:SF2">
    <property type="entry name" value="ZONA PELLUCIDA SPERM-BINDING PROTEIN 3"/>
    <property type="match status" value="1"/>
</dbReference>
<keyword evidence="2" id="KW-0325">Glycoprotein</keyword>
<sequence>LIPDTWSRERLSNTFQLGDSLRFQADVTSEGHVPLRLLVDRCVATPSPDRNSSPRYAFIDLGGCLLDGRAEHTGSAFVAPRPRPESLRFRLGAFKFAGDAGNVLYISCHLRVSPAAAAPNAGNKACSFGSASGLWAPLEGSGDICSCCDTGSCPSPG</sequence>
<protein>
    <submittedName>
        <fullName evidence="4">ZP3 protein</fullName>
    </submittedName>
</protein>
<evidence type="ECO:0000256" key="1">
    <source>
        <dbReference type="ARBA" id="ARBA00023157"/>
    </source>
</evidence>
<gene>
    <name evidence="4" type="primary">Zp3_1</name>
    <name evidence="4" type="ORF">GRAPIC_R02916</name>
</gene>
<feature type="non-terminal residue" evidence="4">
    <location>
        <position position="157"/>
    </location>
</feature>
<dbReference type="GO" id="GO:0031012">
    <property type="term" value="C:extracellular matrix"/>
    <property type="evidence" value="ECO:0007669"/>
    <property type="project" value="TreeGrafter"/>
</dbReference>
<accession>A0A7K6F1Z2</accession>
<dbReference type="InterPro" id="IPR048290">
    <property type="entry name" value="ZP_chr"/>
</dbReference>
<evidence type="ECO:0000313" key="4">
    <source>
        <dbReference type="EMBL" id="NWV44578.1"/>
    </source>
</evidence>
<reference evidence="4 5" key="1">
    <citation type="submission" date="2019-09" db="EMBL/GenBank/DDBJ databases">
        <title>Bird 10,000 Genomes (B10K) Project - Family phase.</title>
        <authorList>
            <person name="Zhang G."/>
        </authorList>
    </citation>
    <scope>NUCLEOTIDE SEQUENCE [LARGE SCALE GENOMIC DNA]</scope>
    <source>
        <strain evidence="4">B10K-DU-029-50</strain>
        <tissue evidence="4">Heart</tissue>
    </source>
</reference>
<organism evidence="4 5">
    <name type="scientific">Grantiella picta</name>
    <dbReference type="NCBI Taxonomy" id="266360"/>
    <lineage>
        <taxon>Eukaryota</taxon>
        <taxon>Metazoa</taxon>
        <taxon>Chordata</taxon>
        <taxon>Craniata</taxon>
        <taxon>Vertebrata</taxon>
        <taxon>Euteleostomi</taxon>
        <taxon>Archelosauria</taxon>
        <taxon>Archosauria</taxon>
        <taxon>Dinosauria</taxon>
        <taxon>Saurischia</taxon>
        <taxon>Theropoda</taxon>
        <taxon>Coelurosauria</taxon>
        <taxon>Aves</taxon>
        <taxon>Neognathae</taxon>
        <taxon>Neoaves</taxon>
        <taxon>Telluraves</taxon>
        <taxon>Australaves</taxon>
        <taxon>Passeriformes</taxon>
        <taxon>Meliphagoidea</taxon>
        <taxon>Meliphagidae</taxon>
        <taxon>Grantiella</taxon>
    </lineage>
</organism>
<dbReference type="GO" id="GO:0032190">
    <property type="term" value="F:acrosin binding"/>
    <property type="evidence" value="ECO:0007669"/>
    <property type="project" value="TreeGrafter"/>
</dbReference>
<dbReference type="FunFam" id="2.60.40.4100:FF:000002">
    <property type="entry name" value="Zona pellucida sperm-binding protein 3"/>
    <property type="match status" value="1"/>
</dbReference>
<evidence type="ECO:0000256" key="2">
    <source>
        <dbReference type="ARBA" id="ARBA00023180"/>
    </source>
</evidence>
<dbReference type="Gene3D" id="2.60.40.4100">
    <property type="entry name" value="Zona pellucida, ZP-C domain"/>
    <property type="match status" value="1"/>
</dbReference>
<keyword evidence="1" id="KW-1015">Disulfide bond</keyword>
<dbReference type="GO" id="GO:2000344">
    <property type="term" value="P:positive regulation of acrosome reaction"/>
    <property type="evidence" value="ECO:0007669"/>
    <property type="project" value="TreeGrafter"/>
</dbReference>
<proteinExistence type="predicted"/>
<dbReference type="Pfam" id="PF00100">
    <property type="entry name" value="Zona_pellucida"/>
    <property type="match status" value="1"/>
</dbReference>
<name>A0A7K6F1Z2_9PASS</name>
<dbReference type="InterPro" id="IPR001507">
    <property type="entry name" value="ZP_dom"/>
</dbReference>
<dbReference type="AlphaFoldDB" id="A0A7K6F1Z2"/>
<evidence type="ECO:0000259" key="3">
    <source>
        <dbReference type="PROSITE" id="PS51034"/>
    </source>
</evidence>
<dbReference type="InterPro" id="IPR042235">
    <property type="entry name" value="ZP-C_dom"/>
</dbReference>
<dbReference type="InterPro" id="IPR055355">
    <property type="entry name" value="ZP-C"/>
</dbReference>
<feature type="domain" description="ZP" evidence="3">
    <location>
        <begin position="1"/>
        <end position="133"/>
    </location>
</feature>
<dbReference type="PROSITE" id="PS51034">
    <property type="entry name" value="ZP_2"/>
    <property type="match status" value="1"/>
</dbReference>
<feature type="non-terminal residue" evidence="4">
    <location>
        <position position="1"/>
    </location>
</feature>
<dbReference type="GO" id="GO:0035803">
    <property type="term" value="P:egg coat formation"/>
    <property type="evidence" value="ECO:0007669"/>
    <property type="project" value="TreeGrafter"/>
</dbReference>
<evidence type="ECO:0000313" key="5">
    <source>
        <dbReference type="Proteomes" id="UP000575029"/>
    </source>
</evidence>
<dbReference type="GO" id="GO:0007339">
    <property type="term" value="P:binding of sperm to zona pellucida"/>
    <property type="evidence" value="ECO:0007669"/>
    <property type="project" value="TreeGrafter"/>
</dbReference>
<keyword evidence="5" id="KW-1185">Reference proteome</keyword>
<dbReference type="PANTHER" id="PTHR11576">
    <property type="entry name" value="ZONA PELLUCIDA SPERM-BINDING PROTEIN 3"/>
    <property type="match status" value="1"/>
</dbReference>
<dbReference type="EMBL" id="VZRM01015416">
    <property type="protein sequence ID" value="NWV44578.1"/>
    <property type="molecule type" value="Genomic_DNA"/>
</dbReference>
<comment type="caution">
    <text evidence="4">The sequence shown here is derived from an EMBL/GenBank/DDBJ whole genome shotgun (WGS) entry which is preliminary data.</text>
</comment>